<sequence>MDAQAARPKIKLDIPEIPPFSPSKREKNVGSTSKGSPKVPTTAVLSKEERGNQGARERVEGKAGAGNGGDKGPGGVDGGAVKKRRFTTVLKDALVQNILQLKNQQKRNILDEKQKKDPLLHMLSMNHDLVEDFSESEASKKWYNRQGVKRKLTALGIVLFLIASTMFLLRKEVKLEKTAETLRSGQTKNKRQIAAVISIELGLLTLNGFAAYRAVKITKAWRAARIGDIVSKTKATINVITHPPKVLRPIMAPFQLTMRRSRPIMRVLMKLKGKIEKRAEIAAREFEKRRTLFTNELSLQFT</sequence>
<feature type="transmembrane region" description="Helical" evidence="2">
    <location>
        <begin position="193"/>
        <end position="215"/>
    </location>
</feature>
<keyword evidence="2" id="KW-0472">Membrane</keyword>
<feature type="compositionally biased region" description="Basic and acidic residues" evidence="1">
    <location>
        <begin position="46"/>
        <end position="61"/>
    </location>
</feature>
<feature type="transmembrane region" description="Helical" evidence="2">
    <location>
        <begin position="152"/>
        <end position="169"/>
    </location>
</feature>
<comment type="caution">
    <text evidence="3">The sequence shown here is derived from an EMBL/GenBank/DDBJ whole genome shotgun (WGS) entry which is preliminary data.</text>
</comment>
<keyword evidence="2" id="KW-0812">Transmembrane</keyword>
<proteinExistence type="predicted"/>
<reference evidence="4" key="1">
    <citation type="journal article" date="2023" name="Commun. Biol.">
        <title>Genome analysis of Parmales, the sister group of diatoms, reveals the evolutionary specialization of diatoms from phago-mixotrophs to photoautotrophs.</title>
        <authorList>
            <person name="Ban H."/>
            <person name="Sato S."/>
            <person name="Yoshikawa S."/>
            <person name="Yamada K."/>
            <person name="Nakamura Y."/>
            <person name="Ichinomiya M."/>
            <person name="Sato N."/>
            <person name="Blanc-Mathieu R."/>
            <person name="Endo H."/>
            <person name="Kuwata A."/>
            <person name="Ogata H."/>
        </authorList>
    </citation>
    <scope>NUCLEOTIDE SEQUENCE [LARGE SCALE GENOMIC DNA]</scope>
    <source>
        <strain evidence="4">NIES 3701</strain>
    </source>
</reference>
<evidence type="ECO:0000313" key="3">
    <source>
        <dbReference type="EMBL" id="GMH89311.1"/>
    </source>
</evidence>
<feature type="compositionally biased region" description="Gly residues" evidence="1">
    <location>
        <begin position="63"/>
        <end position="78"/>
    </location>
</feature>
<dbReference type="OrthoDB" id="198758at2759"/>
<organism evidence="3 4">
    <name type="scientific">Triparma strigata</name>
    <dbReference type="NCBI Taxonomy" id="1606541"/>
    <lineage>
        <taxon>Eukaryota</taxon>
        <taxon>Sar</taxon>
        <taxon>Stramenopiles</taxon>
        <taxon>Ochrophyta</taxon>
        <taxon>Bolidophyceae</taxon>
        <taxon>Parmales</taxon>
        <taxon>Triparmaceae</taxon>
        <taxon>Triparma</taxon>
    </lineage>
</organism>
<keyword evidence="4" id="KW-1185">Reference proteome</keyword>
<dbReference type="Proteomes" id="UP001165085">
    <property type="component" value="Unassembled WGS sequence"/>
</dbReference>
<feature type="region of interest" description="Disordered" evidence="1">
    <location>
        <begin position="1"/>
        <end position="80"/>
    </location>
</feature>
<name>A0A9W7BIT7_9STRA</name>
<accession>A0A9W7BIT7</accession>
<gene>
    <name evidence="3" type="ORF">TrST_g951</name>
</gene>
<dbReference type="EMBL" id="BRXY01000355">
    <property type="protein sequence ID" value="GMH89311.1"/>
    <property type="molecule type" value="Genomic_DNA"/>
</dbReference>
<evidence type="ECO:0000256" key="1">
    <source>
        <dbReference type="SAM" id="MobiDB-lite"/>
    </source>
</evidence>
<dbReference type="AlphaFoldDB" id="A0A9W7BIT7"/>
<protein>
    <submittedName>
        <fullName evidence="3">Uncharacterized protein</fullName>
    </submittedName>
</protein>
<evidence type="ECO:0000313" key="4">
    <source>
        <dbReference type="Proteomes" id="UP001165085"/>
    </source>
</evidence>
<keyword evidence="2" id="KW-1133">Transmembrane helix</keyword>
<evidence type="ECO:0000256" key="2">
    <source>
        <dbReference type="SAM" id="Phobius"/>
    </source>
</evidence>